<dbReference type="OrthoDB" id="9773999at2"/>
<dbReference type="InterPro" id="IPR006145">
    <property type="entry name" value="PsdUridine_synth_RsuA/RluA"/>
</dbReference>
<dbReference type="PANTHER" id="PTHR21600">
    <property type="entry name" value="MITOCHONDRIAL RNA PSEUDOURIDINE SYNTHASE"/>
    <property type="match status" value="1"/>
</dbReference>
<proteinExistence type="predicted"/>
<protein>
    <recommendedName>
        <fullName evidence="2">RNA pseudouridylate synthase</fullName>
    </recommendedName>
    <alternativeName>
        <fullName evidence="3">RNA-uridine isomerase</fullName>
    </alternativeName>
</protein>
<comment type="caution">
    <text evidence="5">The sequence shown here is derived from an EMBL/GenBank/DDBJ whole genome shotgun (WGS) entry which is preliminary data.</text>
</comment>
<dbReference type="GO" id="GO:0009982">
    <property type="term" value="F:pseudouridine synthase activity"/>
    <property type="evidence" value="ECO:0007669"/>
    <property type="project" value="InterPro"/>
</dbReference>
<dbReference type="InterPro" id="IPR020103">
    <property type="entry name" value="PsdUridine_synth_cat_dom_sf"/>
</dbReference>
<evidence type="ECO:0000313" key="6">
    <source>
        <dbReference type="Proteomes" id="UP000236151"/>
    </source>
</evidence>
<dbReference type="Pfam" id="PF00849">
    <property type="entry name" value="PseudoU_synth_2"/>
    <property type="match status" value="1"/>
</dbReference>
<gene>
    <name evidence="5" type="ORF">CDQ84_16620</name>
</gene>
<evidence type="ECO:0000256" key="3">
    <source>
        <dbReference type="ARBA" id="ARBA00033164"/>
    </source>
</evidence>
<dbReference type="EMBL" id="NIOJ01000061">
    <property type="protein sequence ID" value="PNT95687.1"/>
    <property type="molecule type" value="Genomic_DNA"/>
</dbReference>
<dbReference type="AlphaFoldDB" id="A0A2K2FAA4"/>
<dbReference type="KEGG" id="cthd:CDO33_10420"/>
<evidence type="ECO:0000256" key="1">
    <source>
        <dbReference type="ARBA" id="ARBA00000073"/>
    </source>
</evidence>
<evidence type="ECO:0000259" key="4">
    <source>
        <dbReference type="Pfam" id="PF00849"/>
    </source>
</evidence>
<dbReference type="GO" id="GO:0006396">
    <property type="term" value="P:RNA processing"/>
    <property type="evidence" value="ECO:0007669"/>
    <property type="project" value="UniProtKB-ARBA"/>
</dbReference>
<keyword evidence="6" id="KW-1185">Reference proteome</keyword>
<dbReference type="GO" id="GO:0140098">
    <property type="term" value="F:catalytic activity, acting on RNA"/>
    <property type="evidence" value="ECO:0007669"/>
    <property type="project" value="UniProtKB-ARBA"/>
</dbReference>
<dbReference type="InterPro" id="IPR050188">
    <property type="entry name" value="RluA_PseudoU_synthase"/>
</dbReference>
<feature type="domain" description="Pseudouridine synthase RsuA/RluA-like" evidence="4">
    <location>
        <begin position="20"/>
        <end position="176"/>
    </location>
</feature>
<dbReference type="SUPFAM" id="SSF55120">
    <property type="entry name" value="Pseudouridine synthase"/>
    <property type="match status" value="1"/>
</dbReference>
<dbReference type="GO" id="GO:0001522">
    <property type="term" value="P:pseudouridine synthesis"/>
    <property type="evidence" value="ECO:0007669"/>
    <property type="project" value="InterPro"/>
</dbReference>
<accession>A0A2K2FAA4</accession>
<dbReference type="GO" id="GO:0003723">
    <property type="term" value="F:RNA binding"/>
    <property type="evidence" value="ECO:0007669"/>
    <property type="project" value="InterPro"/>
</dbReference>
<organism evidence="5 6">
    <name type="scientific">Clostridium thermosuccinogenes</name>
    <dbReference type="NCBI Taxonomy" id="84032"/>
    <lineage>
        <taxon>Bacteria</taxon>
        <taxon>Bacillati</taxon>
        <taxon>Bacillota</taxon>
        <taxon>Clostridia</taxon>
        <taxon>Eubacteriales</taxon>
        <taxon>Clostridiaceae</taxon>
        <taxon>Clostridium</taxon>
    </lineage>
</organism>
<dbReference type="Gene3D" id="3.30.2350.10">
    <property type="entry name" value="Pseudouridine synthase"/>
    <property type="match status" value="1"/>
</dbReference>
<dbReference type="CDD" id="cd02869">
    <property type="entry name" value="PseudoU_synth_RluA_like"/>
    <property type="match status" value="1"/>
</dbReference>
<comment type="catalytic activity">
    <reaction evidence="1">
        <text>a uridine in RNA = a pseudouridine in RNA</text>
        <dbReference type="Rhea" id="RHEA:48348"/>
        <dbReference type="Rhea" id="RHEA-COMP:12068"/>
        <dbReference type="Rhea" id="RHEA-COMP:12069"/>
        <dbReference type="ChEBI" id="CHEBI:65314"/>
        <dbReference type="ChEBI" id="CHEBI:65315"/>
    </reaction>
</comment>
<reference evidence="5 6" key="1">
    <citation type="submission" date="2017-06" db="EMBL/GenBank/DDBJ databases">
        <title>Investigating the central metabolism of Clostridium thermosuccinogenes.</title>
        <authorList>
            <person name="Koendjbiharie J.G."/>
            <person name="van Kranenburg R."/>
        </authorList>
    </citation>
    <scope>NUCLEOTIDE SEQUENCE [LARGE SCALE GENOMIC DNA]</scope>
    <source>
        <strain evidence="5 6">DSM 5806</strain>
    </source>
</reference>
<dbReference type="RefSeq" id="WP_103082863.1">
    <property type="nucleotide sequence ID" value="NZ_CP021850.1"/>
</dbReference>
<evidence type="ECO:0000256" key="2">
    <source>
        <dbReference type="ARBA" id="ARBA00031870"/>
    </source>
</evidence>
<evidence type="ECO:0000313" key="5">
    <source>
        <dbReference type="EMBL" id="PNT95687.1"/>
    </source>
</evidence>
<name>A0A2K2FAA4_9CLOT</name>
<sequence>MEREQRKNSFNIRIIYEDNHLLVVEKPVNILSQADETGDPDMLTLLKQDIKLRYNKPGEVYLGLVHRLDRPVGGVMVFARTSKAASRLSDQIRRRVFKKTYLAVVHGKLPASYGKLQHYLAKNEKTNMVKVVERDHAKAMEAVLDYEVLGMTDDLSLVKINLHTGRPHQIRVQFSAIGNPLYGDQKYGGYPEKSYRQIALWSSKIVLNHPTRKVDMAFECSPPYVYPWSSFDIDSF</sequence>
<dbReference type="Proteomes" id="UP000236151">
    <property type="component" value="Unassembled WGS sequence"/>
</dbReference>